<dbReference type="GO" id="GO:0030976">
    <property type="term" value="F:thiamine pyrophosphate binding"/>
    <property type="evidence" value="ECO:0007669"/>
    <property type="project" value="InterPro"/>
</dbReference>
<dbReference type="InterPro" id="IPR048290">
    <property type="entry name" value="ZP_chr"/>
</dbReference>
<dbReference type="GO" id="GO:0016020">
    <property type="term" value="C:membrane"/>
    <property type="evidence" value="ECO:0007669"/>
    <property type="project" value="InterPro"/>
</dbReference>
<keyword evidence="6" id="KW-0768">Sushi</keyword>
<dbReference type="PROSITE" id="PS50287">
    <property type="entry name" value="SRCR_2"/>
    <property type="match status" value="1"/>
</dbReference>
<keyword evidence="4" id="KW-0325">Glycoprotein</keyword>
<keyword evidence="7" id="KW-0812">Transmembrane</keyword>
<evidence type="ECO:0000256" key="7">
    <source>
        <dbReference type="SAM" id="Phobius"/>
    </source>
</evidence>
<evidence type="ECO:0000256" key="8">
    <source>
        <dbReference type="SAM" id="SignalP"/>
    </source>
</evidence>
<dbReference type="PROSITE" id="PS50923">
    <property type="entry name" value="SUSHI"/>
    <property type="match status" value="1"/>
</dbReference>
<dbReference type="KEGG" id="bbel:109477302"/>
<evidence type="ECO:0000256" key="2">
    <source>
        <dbReference type="ARBA" id="ARBA00023052"/>
    </source>
</evidence>
<dbReference type="SMART" id="SM00241">
    <property type="entry name" value="ZP"/>
    <property type="match status" value="1"/>
</dbReference>
<dbReference type="InterPro" id="IPR036772">
    <property type="entry name" value="SRCR-like_dom_sf"/>
</dbReference>
<dbReference type="OrthoDB" id="10063988at2759"/>
<dbReference type="Gene3D" id="3.10.250.10">
    <property type="entry name" value="SRCR-like domain"/>
    <property type="match status" value="1"/>
</dbReference>
<keyword evidence="7" id="KW-1133">Transmembrane helix</keyword>
<dbReference type="InterPro" id="IPR055355">
    <property type="entry name" value="ZP-C"/>
</dbReference>
<feature type="domain" description="ZP" evidence="11">
    <location>
        <begin position="380"/>
        <end position="635"/>
    </location>
</feature>
<sequence length="739" mass="80326">MAGSSDRLLLLAVLVGITLPTADAATTPAWPWGWTTAGSTTTAAATTPAVWTTSPPTTVGPCGTFPWQPTDATVDCDYSYTSSIRYRYYTSSTSYDFYPNGRCSVNCSNNLPVTGASVIYPDGGGYYYCHPGDSMWLGIEPSCHEKPCGDFPWNTPDVTVDCDYDYRGTFQDGPGYVHVRGRCSMTCLNATMLVGPPDGGYYSCSVNNASWTGTEPVCIGGYDNSSVTESKANRVRLVGGEFYGCVELYDNVTQQWGPVTGFSFEYNPVWESRMSWADLVCRDVGFSGGLATYAFRTGNRWIMAISWQMSPSYTRPSDTGPNFFLDRYSPVSAGGVQHLYDTVDRVVRGDCTATESRWNCNERLMCLACQGQPEIRGDLYCNSTTMSVSFLRDSLAGHDVPSMHLRDPSCTAEVNDTHVTFSSALGECGTTAAENGTTNKIIYTNDVFASLLESSTYGADVITTTTDDRWTFNCHYVRDDSVAVGSLFPVPPSSVVILHGDGSFTFSMSLYRSDRFSQPYTQSDFPVEVTVSEDMYFGISMEAAVSGLVLFVDNCKATPSSTPGGSTQYYIIQDGCHQDDSLQEFPSTSATSAHYGISAFRFTNESLRHVYLHCDVMVCLENNSGSRCDQGCVSSRRRRRATEDRVEERVTLVQGPIVVAPDETPDGVPNTWVSAAAGPSAAAAVVLIAIVTGICLRRAKRKNAIKDVEGHNNLAFVNTSSKPAETVSSAPSRDRASSF</sequence>
<evidence type="ECO:0000259" key="11">
    <source>
        <dbReference type="PROSITE" id="PS51034"/>
    </source>
</evidence>
<feature type="domain" description="Sushi" evidence="10">
    <location>
        <begin position="74"/>
        <end position="145"/>
    </location>
</feature>
<evidence type="ECO:0000256" key="5">
    <source>
        <dbReference type="PROSITE-ProRule" id="PRU00196"/>
    </source>
</evidence>
<dbReference type="RefSeq" id="XP_019633983.1">
    <property type="nucleotide sequence ID" value="XM_019778424.1"/>
</dbReference>
<name>A0A6P4ZBF8_BRABE</name>
<dbReference type="Pfam" id="PF23344">
    <property type="entry name" value="ZP-N"/>
    <property type="match status" value="1"/>
</dbReference>
<dbReference type="Pfam" id="PF00100">
    <property type="entry name" value="Zona_pellucida"/>
    <property type="match status" value="1"/>
</dbReference>
<dbReference type="InterPro" id="IPR001190">
    <property type="entry name" value="SRCR"/>
</dbReference>
<organism evidence="12 13">
    <name type="scientific">Branchiostoma belcheri</name>
    <name type="common">Amphioxus</name>
    <dbReference type="NCBI Taxonomy" id="7741"/>
    <lineage>
        <taxon>Eukaryota</taxon>
        <taxon>Metazoa</taxon>
        <taxon>Chordata</taxon>
        <taxon>Cephalochordata</taxon>
        <taxon>Leptocardii</taxon>
        <taxon>Amphioxiformes</taxon>
        <taxon>Branchiostomatidae</taxon>
        <taxon>Branchiostoma</taxon>
    </lineage>
</organism>
<evidence type="ECO:0000259" key="10">
    <source>
        <dbReference type="PROSITE" id="PS50923"/>
    </source>
</evidence>
<dbReference type="Gene3D" id="2.60.40.4100">
    <property type="entry name" value="Zona pellucida, ZP-C domain"/>
    <property type="match status" value="1"/>
</dbReference>
<reference evidence="13" key="1">
    <citation type="submission" date="2025-08" db="UniProtKB">
        <authorList>
            <consortium name="RefSeq"/>
        </authorList>
    </citation>
    <scope>IDENTIFICATION</scope>
    <source>
        <tissue evidence="13">Gonad</tissue>
    </source>
</reference>
<dbReference type="PANTHER" id="PTHR14002">
    <property type="entry name" value="ENDOGLIN/TGF-BETA RECEPTOR TYPE III"/>
    <property type="match status" value="1"/>
</dbReference>
<keyword evidence="3" id="KW-1015">Disulfide bond</keyword>
<dbReference type="PANTHER" id="PTHR14002:SF43">
    <property type="entry name" value="DELTA-LIKE PROTEIN"/>
    <property type="match status" value="1"/>
</dbReference>
<dbReference type="InterPro" id="IPR001507">
    <property type="entry name" value="ZP_dom"/>
</dbReference>
<dbReference type="GeneID" id="109477302"/>
<dbReference type="InterPro" id="IPR042235">
    <property type="entry name" value="ZP-C_dom"/>
</dbReference>
<feature type="chain" id="PRO_5028446361" evidence="8">
    <location>
        <begin position="25"/>
        <end position="739"/>
    </location>
</feature>
<evidence type="ECO:0000256" key="3">
    <source>
        <dbReference type="ARBA" id="ARBA00023157"/>
    </source>
</evidence>
<dbReference type="SUPFAM" id="SSF56487">
    <property type="entry name" value="SRCR-like"/>
    <property type="match status" value="1"/>
</dbReference>
<proteinExistence type="predicted"/>
<feature type="transmembrane region" description="Helical" evidence="7">
    <location>
        <begin position="672"/>
        <end position="696"/>
    </location>
</feature>
<evidence type="ECO:0000259" key="9">
    <source>
        <dbReference type="PROSITE" id="PS50287"/>
    </source>
</evidence>
<feature type="signal peptide" evidence="8">
    <location>
        <begin position="1"/>
        <end position="24"/>
    </location>
</feature>
<accession>A0A6P4ZBF8</accession>
<gene>
    <name evidence="13" type="primary">LOC109477302</name>
</gene>
<comment type="caution">
    <text evidence="5">Lacks conserved residue(s) required for the propagation of feature annotation.</text>
</comment>
<dbReference type="InterPro" id="IPR055356">
    <property type="entry name" value="ZP-N"/>
</dbReference>
<keyword evidence="2" id="KW-0786">Thiamine pyrophosphate</keyword>
<keyword evidence="7" id="KW-0472">Membrane</keyword>
<feature type="domain" description="SRCR" evidence="9">
    <location>
        <begin position="235"/>
        <end position="382"/>
    </location>
</feature>
<evidence type="ECO:0000256" key="6">
    <source>
        <dbReference type="PROSITE-ProRule" id="PRU00302"/>
    </source>
</evidence>
<dbReference type="AlphaFoldDB" id="A0A6P4ZBF8"/>
<protein>
    <submittedName>
        <fullName evidence="13">Uncharacterized protein LOC109477302</fullName>
    </submittedName>
</protein>
<dbReference type="InterPro" id="IPR000436">
    <property type="entry name" value="Sushi_SCR_CCP_dom"/>
</dbReference>
<dbReference type="Proteomes" id="UP000515135">
    <property type="component" value="Unplaced"/>
</dbReference>
<dbReference type="PROSITE" id="PS51034">
    <property type="entry name" value="ZP_2"/>
    <property type="match status" value="1"/>
</dbReference>
<evidence type="ECO:0000256" key="1">
    <source>
        <dbReference type="ARBA" id="ARBA00022729"/>
    </source>
</evidence>
<dbReference type="PROSITE" id="PS00187">
    <property type="entry name" value="TPP_ENZYMES"/>
    <property type="match status" value="1"/>
</dbReference>
<dbReference type="Gene3D" id="2.60.40.3210">
    <property type="entry name" value="Zona pellucida, ZP-N domain"/>
    <property type="match status" value="1"/>
</dbReference>
<dbReference type="InterPro" id="IPR000399">
    <property type="entry name" value="TPP-bd_CS"/>
</dbReference>
<evidence type="ECO:0000256" key="4">
    <source>
        <dbReference type="ARBA" id="ARBA00023180"/>
    </source>
</evidence>
<evidence type="ECO:0000313" key="12">
    <source>
        <dbReference type="Proteomes" id="UP000515135"/>
    </source>
</evidence>
<evidence type="ECO:0000313" key="13">
    <source>
        <dbReference type="RefSeq" id="XP_019633983.1"/>
    </source>
</evidence>
<dbReference type="GO" id="GO:0000287">
    <property type="term" value="F:magnesium ion binding"/>
    <property type="evidence" value="ECO:0007669"/>
    <property type="project" value="InterPro"/>
</dbReference>
<dbReference type="PRINTS" id="PR00023">
    <property type="entry name" value="ZPELLUCIDA"/>
</dbReference>
<keyword evidence="1 8" id="KW-0732">Signal</keyword>
<keyword evidence="12" id="KW-1185">Reference proteome</keyword>